<dbReference type="GO" id="GO:0016740">
    <property type="term" value="F:transferase activity"/>
    <property type="evidence" value="ECO:0007669"/>
    <property type="project" value="UniProtKB-KW"/>
</dbReference>
<reference evidence="2 3" key="1">
    <citation type="submission" date="2012-06" db="EMBL/GenBank/DDBJ databases">
        <title>Finished chromosome of genome of Microcoleus sp. PCC 7113.</title>
        <authorList>
            <consortium name="US DOE Joint Genome Institute"/>
            <person name="Gugger M."/>
            <person name="Coursin T."/>
            <person name="Rippka R."/>
            <person name="Tandeau De Marsac N."/>
            <person name="Huntemann M."/>
            <person name="Wei C.-L."/>
            <person name="Han J."/>
            <person name="Detter J.C."/>
            <person name="Han C."/>
            <person name="Tapia R."/>
            <person name="Chen A."/>
            <person name="Kyrpides N."/>
            <person name="Mavromatis K."/>
            <person name="Markowitz V."/>
            <person name="Szeto E."/>
            <person name="Ivanova N."/>
            <person name="Pagani I."/>
            <person name="Pati A."/>
            <person name="Goodwin L."/>
            <person name="Nordberg H.P."/>
            <person name="Cantor M.N."/>
            <person name="Hua S.X."/>
            <person name="Woyke T."/>
            <person name="Kerfeld C.A."/>
        </authorList>
    </citation>
    <scope>NUCLEOTIDE SEQUENCE [LARGE SCALE GENOMIC DNA]</scope>
    <source>
        <strain evidence="2 3">PCC 7113</strain>
    </source>
</reference>
<accession>K9WHD9</accession>
<dbReference type="HOGENOM" id="CLU_025996_0_0_3"/>
<dbReference type="STRING" id="1173027.Mic7113_4133"/>
<dbReference type="Proteomes" id="UP000010471">
    <property type="component" value="Chromosome"/>
</dbReference>
<protein>
    <submittedName>
        <fullName evidence="2">Glycosyl transferase</fullName>
    </submittedName>
</protein>
<dbReference type="EMBL" id="CP003630">
    <property type="protein sequence ID" value="AFZ19835.1"/>
    <property type="molecule type" value="Genomic_DNA"/>
</dbReference>
<dbReference type="KEGG" id="mic:Mic7113_4133"/>
<dbReference type="PANTHER" id="PTHR43685">
    <property type="entry name" value="GLYCOSYLTRANSFERASE"/>
    <property type="match status" value="1"/>
</dbReference>
<dbReference type="PATRIC" id="fig|1173027.3.peg.4564"/>
<dbReference type="Gene3D" id="3.90.550.10">
    <property type="entry name" value="Spore Coat Polysaccharide Biosynthesis Protein SpsA, Chain A"/>
    <property type="match status" value="1"/>
</dbReference>
<dbReference type="eggNOG" id="COG1216">
    <property type="taxonomic scope" value="Bacteria"/>
</dbReference>
<keyword evidence="2" id="KW-0808">Transferase</keyword>
<dbReference type="InterPro" id="IPR001173">
    <property type="entry name" value="Glyco_trans_2-like"/>
</dbReference>
<evidence type="ECO:0000259" key="1">
    <source>
        <dbReference type="Pfam" id="PF00535"/>
    </source>
</evidence>
<dbReference type="Pfam" id="PF00535">
    <property type="entry name" value="Glycos_transf_2"/>
    <property type="match status" value="1"/>
</dbReference>
<dbReference type="InterPro" id="IPR029044">
    <property type="entry name" value="Nucleotide-diphossugar_trans"/>
</dbReference>
<feature type="domain" description="Glycosyltransferase 2-like" evidence="1">
    <location>
        <begin position="5"/>
        <end position="162"/>
    </location>
</feature>
<dbReference type="InterPro" id="IPR050834">
    <property type="entry name" value="Glycosyltransf_2"/>
</dbReference>
<evidence type="ECO:0000313" key="2">
    <source>
        <dbReference type="EMBL" id="AFZ19835.1"/>
    </source>
</evidence>
<organism evidence="2 3">
    <name type="scientific">Allocoleopsis franciscana PCC 7113</name>
    <dbReference type="NCBI Taxonomy" id="1173027"/>
    <lineage>
        <taxon>Bacteria</taxon>
        <taxon>Bacillati</taxon>
        <taxon>Cyanobacteriota</taxon>
        <taxon>Cyanophyceae</taxon>
        <taxon>Coleofasciculales</taxon>
        <taxon>Coleofasciculaceae</taxon>
        <taxon>Allocoleopsis</taxon>
        <taxon>Allocoleopsis franciscana</taxon>
    </lineage>
</organism>
<dbReference type="RefSeq" id="WP_015183971.1">
    <property type="nucleotide sequence ID" value="NC_019738.1"/>
</dbReference>
<proteinExistence type="predicted"/>
<dbReference type="AlphaFoldDB" id="K9WHD9"/>
<dbReference type="PANTHER" id="PTHR43685:SF2">
    <property type="entry name" value="GLYCOSYLTRANSFERASE 2-LIKE DOMAIN-CONTAINING PROTEIN"/>
    <property type="match status" value="1"/>
</dbReference>
<gene>
    <name evidence="2" type="ORF">Mic7113_4133</name>
</gene>
<name>K9WHD9_9CYAN</name>
<dbReference type="OrthoDB" id="455644at2"/>
<dbReference type="CDD" id="cd00761">
    <property type="entry name" value="Glyco_tranf_GTA_type"/>
    <property type="match status" value="1"/>
</dbReference>
<keyword evidence="3" id="KW-1185">Reference proteome</keyword>
<dbReference type="SUPFAM" id="SSF53448">
    <property type="entry name" value="Nucleotide-diphospho-sugar transferases"/>
    <property type="match status" value="1"/>
</dbReference>
<sequence length="361" mass="40705">MTKVSVIVPVYQVEKYIAAAVESVLQQSYKEFEILIVDDGSPDKSVEICQQFTDSRIKIIRQANRGLAGARNTGIRHAQGEYLAFLDSDDLWLPEKLEKHIEHLESSPSVGISFCPSAFIDEVGQPRGTFSKPKLKDIEPSILLRDNPIGNGSAPVVRRAALEGIKYQDNLYSTVEDFYFDESLRQAEDLDCWLRIAIQTDWQIEGIPEALTLYRVNSGGLSAGLLKQLKYLEKVIEKTRSYAPELIAQWEVPVKAYHLRYLGRSAIRLRDGSMAVKLIHQALVTHWCLLLEEPGRTLMTLATAYLLWLLPKHCYQQIRALILNIKGVIVSIKGIKQKQFRVCLSSVSSELASSTPSRITF</sequence>
<evidence type="ECO:0000313" key="3">
    <source>
        <dbReference type="Proteomes" id="UP000010471"/>
    </source>
</evidence>